<dbReference type="Gene3D" id="3.90.190.10">
    <property type="entry name" value="Protein tyrosine phosphatase superfamily"/>
    <property type="match status" value="1"/>
</dbReference>
<dbReference type="SMART" id="SM00195">
    <property type="entry name" value="DSPc"/>
    <property type="match status" value="1"/>
</dbReference>
<evidence type="ECO:0000259" key="2">
    <source>
        <dbReference type="PROSITE" id="PS50056"/>
    </source>
</evidence>
<evidence type="ECO:0000313" key="3">
    <source>
        <dbReference type="EMBL" id="QHT21609.1"/>
    </source>
</evidence>
<dbReference type="CDD" id="cd14498">
    <property type="entry name" value="DSP"/>
    <property type="match status" value="1"/>
</dbReference>
<name>A0A6C0E004_9ZZZZ</name>
<dbReference type="InterPro" id="IPR000340">
    <property type="entry name" value="Dual-sp_phosphatase_cat-dom"/>
</dbReference>
<dbReference type="AlphaFoldDB" id="A0A6C0E004"/>
<reference evidence="3" key="1">
    <citation type="journal article" date="2020" name="Nature">
        <title>Giant virus diversity and host interactions through global metagenomics.</title>
        <authorList>
            <person name="Schulz F."/>
            <person name="Roux S."/>
            <person name="Paez-Espino D."/>
            <person name="Jungbluth S."/>
            <person name="Walsh D.A."/>
            <person name="Denef V.J."/>
            <person name="McMahon K.D."/>
            <person name="Konstantinidis K.T."/>
            <person name="Eloe-Fadrosh E.A."/>
            <person name="Kyrpides N.C."/>
            <person name="Woyke T."/>
        </authorList>
    </citation>
    <scope>NUCLEOTIDE SEQUENCE</scope>
    <source>
        <strain evidence="3">GVMAG-M-3300023179-103</strain>
    </source>
</reference>
<evidence type="ECO:0000259" key="1">
    <source>
        <dbReference type="PROSITE" id="PS50054"/>
    </source>
</evidence>
<dbReference type="GO" id="GO:0008579">
    <property type="term" value="F:JUN kinase phosphatase activity"/>
    <property type="evidence" value="ECO:0007669"/>
    <property type="project" value="TreeGrafter"/>
</dbReference>
<dbReference type="GO" id="GO:0005737">
    <property type="term" value="C:cytoplasm"/>
    <property type="evidence" value="ECO:0007669"/>
    <property type="project" value="TreeGrafter"/>
</dbReference>
<dbReference type="PANTHER" id="PTHR46377">
    <property type="entry name" value="DUAL SPECIFICITY PROTEIN PHOSPHATASE 19"/>
    <property type="match status" value="1"/>
</dbReference>
<dbReference type="SUPFAM" id="SSF52799">
    <property type="entry name" value="(Phosphotyrosine protein) phosphatases II"/>
    <property type="match status" value="1"/>
</dbReference>
<feature type="domain" description="Tyrosine specific protein phosphatases" evidence="2">
    <location>
        <begin position="101"/>
        <end position="168"/>
    </location>
</feature>
<dbReference type="PROSITE" id="PS50056">
    <property type="entry name" value="TYR_PHOSPHATASE_2"/>
    <property type="match status" value="1"/>
</dbReference>
<dbReference type="PROSITE" id="PS50054">
    <property type="entry name" value="TYR_PHOSPHATASE_DUAL"/>
    <property type="match status" value="1"/>
</dbReference>
<dbReference type="Pfam" id="PF00782">
    <property type="entry name" value="DSPc"/>
    <property type="match status" value="1"/>
</dbReference>
<organism evidence="3">
    <name type="scientific">viral metagenome</name>
    <dbReference type="NCBI Taxonomy" id="1070528"/>
    <lineage>
        <taxon>unclassified sequences</taxon>
        <taxon>metagenomes</taxon>
        <taxon>organismal metagenomes</taxon>
    </lineage>
</organism>
<dbReference type="PANTHER" id="PTHR46377:SF5">
    <property type="entry name" value="DUAL SPECIFICITY PHOSPHATASE"/>
    <property type="match status" value="1"/>
</dbReference>
<evidence type="ECO:0008006" key="4">
    <source>
        <dbReference type="Google" id="ProtNLM"/>
    </source>
</evidence>
<accession>A0A6C0E004</accession>
<dbReference type="InterPro" id="IPR029021">
    <property type="entry name" value="Prot-tyrosine_phosphatase-like"/>
</dbReference>
<proteinExistence type="predicted"/>
<feature type="domain" description="Tyrosine-protein phosphatase" evidence="1">
    <location>
        <begin position="36"/>
        <end position="190"/>
    </location>
</feature>
<sequence length="190" mass="22075">MSFIRSLLPSFINNNIMYYVGKTQCYIQQYCTSDYTPSKMTDRIYVGSLADASHKGALKNTGITHVISVMNGVYELYPDDFVYKIIHINDDTWENIGKYFDDTTQYINNILNENENNKILIHCQKGVSRSITLLMAYLLHEYNNKNTIPIERTENIILELLENVKNNRSVALPNDGFFNELKSYVYRLNT</sequence>
<dbReference type="InterPro" id="IPR020422">
    <property type="entry name" value="TYR_PHOSPHATASE_DUAL_dom"/>
</dbReference>
<protein>
    <recommendedName>
        <fullName evidence="4">Protein-tyrosine-phosphatase</fullName>
    </recommendedName>
</protein>
<dbReference type="EMBL" id="MN739695">
    <property type="protein sequence ID" value="QHT21609.1"/>
    <property type="molecule type" value="Genomic_DNA"/>
</dbReference>
<dbReference type="InterPro" id="IPR000387">
    <property type="entry name" value="Tyr_Pase_dom"/>
</dbReference>